<protein>
    <submittedName>
        <fullName evidence="2">Uncharacterized protein</fullName>
    </submittedName>
</protein>
<evidence type="ECO:0000313" key="2">
    <source>
        <dbReference type="EMBL" id="GLC57807.1"/>
    </source>
</evidence>
<dbReference type="GO" id="GO:0003677">
    <property type="term" value="F:DNA binding"/>
    <property type="evidence" value="ECO:0007669"/>
    <property type="project" value="InterPro"/>
</dbReference>
<dbReference type="PRINTS" id="PR00929">
    <property type="entry name" value="ATHOOK"/>
</dbReference>
<gene>
    <name evidence="2" type="primary">PLEST009137</name>
    <name evidence="2" type="ORF">PLESTB_001269000</name>
</gene>
<feature type="compositionally biased region" description="Acidic residues" evidence="1">
    <location>
        <begin position="124"/>
        <end position="134"/>
    </location>
</feature>
<feature type="compositionally biased region" description="Basic residues" evidence="1">
    <location>
        <begin position="205"/>
        <end position="214"/>
    </location>
</feature>
<proteinExistence type="predicted"/>
<accession>A0A9W6F607</accession>
<feature type="compositionally biased region" description="Low complexity" evidence="1">
    <location>
        <begin position="144"/>
        <end position="160"/>
    </location>
</feature>
<organism evidence="2 3">
    <name type="scientific">Pleodorina starrii</name>
    <dbReference type="NCBI Taxonomy" id="330485"/>
    <lineage>
        <taxon>Eukaryota</taxon>
        <taxon>Viridiplantae</taxon>
        <taxon>Chlorophyta</taxon>
        <taxon>core chlorophytes</taxon>
        <taxon>Chlorophyceae</taxon>
        <taxon>CS clade</taxon>
        <taxon>Chlamydomonadales</taxon>
        <taxon>Volvocaceae</taxon>
        <taxon>Pleodorina</taxon>
    </lineage>
</organism>
<dbReference type="Proteomes" id="UP001165080">
    <property type="component" value="Unassembled WGS sequence"/>
</dbReference>
<evidence type="ECO:0000313" key="3">
    <source>
        <dbReference type="Proteomes" id="UP001165080"/>
    </source>
</evidence>
<dbReference type="EMBL" id="BRXU01000020">
    <property type="protein sequence ID" value="GLC57807.1"/>
    <property type="molecule type" value="Genomic_DNA"/>
</dbReference>
<name>A0A9W6F607_9CHLO</name>
<dbReference type="InterPro" id="IPR017956">
    <property type="entry name" value="AT_hook_DNA-bd_motif"/>
</dbReference>
<comment type="caution">
    <text evidence="2">The sequence shown here is derived from an EMBL/GenBank/DDBJ whole genome shotgun (WGS) entry which is preliminary data.</text>
</comment>
<keyword evidence="3" id="KW-1185">Reference proteome</keyword>
<sequence length="214" mass="23122">MEAEPAAAEAAGVELPEKRRRGRPRKHCCRRGTASGSGRQRWHRTITPPPGAVAAVTMPVTAPRGLRRRSRVAALMAATMPVTAPRGLRRRSRVAALMAALMAPEMFRSGASITRRWPRGAVESPEEATDDEAAEMQSAEGDAAEAVVAEQQQQQQQQQQTDEVGPPPPAKRKCGRPPKPKPAAASGDPVAVQLVQQQAGPRGQLRSRFRPPRM</sequence>
<feature type="region of interest" description="Disordered" evidence="1">
    <location>
        <begin position="1"/>
        <end position="50"/>
    </location>
</feature>
<feature type="region of interest" description="Disordered" evidence="1">
    <location>
        <begin position="117"/>
        <end position="214"/>
    </location>
</feature>
<feature type="compositionally biased region" description="Low complexity" evidence="1">
    <location>
        <begin position="1"/>
        <end position="11"/>
    </location>
</feature>
<dbReference type="AlphaFoldDB" id="A0A9W6F607"/>
<feature type="compositionally biased region" description="Basic residues" evidence="1">
    <location>
        <begin position="170"/>
        <end position="179"/>
    </location>
</feature>
<feature type="compositionally biased region" description="Basic residues" evidence="1">
    <location>
        <begin position="18"/>
        <end position="30"/>
    </location>
</feature>
<evidence type="ECO:0000256" key="1">
    <source>
        <dbReference type="SAM" id="MobiDB-lite"/>
    </source>
</evidence>
<reference evidence="2 3" key="1">
    <citation type="journal article" date="2023" name="Commun. Biol.">
        <title>Reorganization of the ancestral sex-determining regions during the evolution of trioecy in Pleodorina starrii.</title>
        <authorList>
            <person name="Takahashi K."/>
            <person name="Suzuki S."/>
            <person name="Kawai-Toyooka H."/>
            <person name="Yamamoto K."/>
            <person name="Hamaji T."/>
            <person name="Ootsuki R."/>
            <person name="Yamaguchi H."/>
            <person name="Kawachi M."/>
            <person name="Higashiyama T."/>
            <person name="Nozaki H."/>
        </authorList>
    </citation>
    <scope>NUCLEOTIDE SEQUENCE [LARGE SCALE GENOMIC DNA]</scope>
    <source>
        <strain evidence="2 3">NIES-4479</strain>
    </source>
</reference>